<dbReference type="GO" id="GO:0004035">
    <property type="term" value="F:alkaline phosphatase activity"/>
    <property type="evidence" value="ECO:0007669"/>
    <property type="project" value="UniProtKB-EC"/>
</dbReference>
<comment type="catalytic activity">
    <reaction evidence="4">
        <text>a phosphate monoester + H2O = an alcohol + phosphate</text>
        <dbReference type="Rhea" id="RHEA:15017"/>
        <dbReference type="ChEBI" id="CHEBI:15377"/>
        <dbReference type="ChEBI" id="CHEBI:30879"/>
        <dbReference type="ChEBI" id="CHEBI:43474"/>
        <dbReference type="ChEBI" id="CHEBI:67140"/>
        <dbReference type="EC" id="3.1.3.1"/>
    </reaction>
</comment>
<keyword evidence="1 5" id="KW-0597">Phosphoprotein</keyword>
<feature type="active site" description="Phosphothreonine intermediate" evidence="5">
    <location>
        <position position="84"/>
    </location>
</feature>
<dbReference type="EC" id="3.1.3.1" evidence="4"/>
<accession>A0A842I222</accession>
<evidence type="ECO:0000256" key="1">
    <source>
        <dbReference type="ARBA" id="ARBA00022553"/>
    </source>
</evidence>
<feature type="signal peptide" evidence="7">
    <location>
        <begin position="1"/>
        <end position="21"/>
    </location>
</feature>
<evidence type="ECO:0000256" key="3">
    <source>
        <dbReference type="ARBA" id="ARBA00022729"/>
    </source>
</evidence>
<dbReference type="EMBL" id="JACJVJ010000002">
    <property type="protein sequence ID" value="MBC2778773.1"/>
    <property type="molecule type" value="Genomic_DNA"/>
</dbReference>
<dbReference type="InterPro" id="IPR017850">
    <property type="entry name" value="Alkaline_phosphatase_core_sf"/>
</dbReference>
<keyword evidence="2 4" id="KW-0479">Metal-binding</keyword>
<dbReference type="InterPro" id="IPR026263">
    <property type="entry name" value="Alkaline_phosphatase_prok"/>
</dbReference>
<evidence type="ECO:0000313" key="9">
    <source>
        <dbReference type="Proteomes" id="UP000564378"/>
    </source>
</evidence>
<comment type="function">
    <text evidence="4">Alkaline phosphatase with broad substrate specificity.</text>
</comment>
<dbReference type="PIRSF" id="PIRSF031924">
    <property type="entry name" value="Pi-irrepressible_AP"/>
    <property type="match status" value="1"/>
</dbReference>
<comment type="cofactor">
    <cofactor evidence="4">
        <name>Zn(2+)</name>
        <dbReference type="ChEBI" id="CHEBI:29105"/>
    </cofactor>
    <text evidence="4">Binds 2 Zn(2+) ions.</text>
</comment>
<dbReference type="AlphaFoldDB" id="A0A842I222"/>
<dbReference type="Gene3D" id="3.30.1360.150">
    <property type="match status" value="1"/>
</dbReference>
<evidence type="ECO:0000256" key="7">
    <source>
        <dbReference type="SAM" id="SignalP"/>
    </source>
</evidence>
<keyword evidence="9" id="KW-1185">Reference proteome</keyword>
<dbReference type="RefSeq" id="WP_185802001.1">
    <property type="nucleotide sequence ID" value="NZ_JACJVJ010000002.1"/>
</dbReference>
<gene>
    <name evidence="8" type="ORF">H6P80_14205</name>
</gene>
<evidence type="ECO:0000313" key="8">
    <source>
        <dbReference type="EMBL" id="MBC2778773.1"/>
    </source>
</evidence>
<evidence type="ECO:0000256" key="5">
    <source>
        <dbReference type="PIRSR" id="PIRSR031924-50"/>
    </source>
</evidence>
<dbReference type="PANTHER" id="PTHR10151">
    <property type="entry name" value="ECTONUCLEOTIDE PYROPHOSPHATASE/PHOSPHODIESTERASE"/>
    <property type="match status" value="1"/>
</dbReference>
<dbReference type="Proteomes" id="UP000564378">
    <property type="component" value="Unassembled WGS sequence"/>
</dbReference>
<comment type="caution">
    <text evidence="8">The sequence shown here is derived from an EMBL/GenBank/DDBJ whole genome shotgun (WGS) entry which is preliminary data.</text>
</comment>
<protein>
    <recommendedName>
        <fullName evidence="4">Alkaline phosphatase</fullName>
        <ecNumber evidence="4">3.1.3.1</ecNumber>
    </recommendedName>
</protein>
<dbReference type="PANTHER" id="PTHR10151:SF120">
    <property type="entry name" value="BIS(5'-ADENOSYL)-TRIPHOSPHATASE"/>
    <property type="match status" value="1"/>
</dbReference>
<keyword evidence="4" id="KW-0862">Zinc</keyword>
<dbReference type="Pfam" id="PF01663">
    <property type="entry name" value="Phosphodiest"/>
    <property type="match status" value="1"/>
</dbReference>
<reference evidence="8 9" key="1">
    <citation type="submission" date="2020-08" db="EMBL/GenBank/DDBJ databases">
        <title>Draft genome sequence of Parasphingopyxis sp. GrpM-11.</title>
        <authorList>
            <person name="Oh J."/>
            <person name="Roh D.-H."/>
        </authorList>
    </citation>
    <scope>NUCLEOTIDE SEQUENCE [LARGE SCALE GENOMIC DNA]</scope>
    <source>
        <strain evidence="8 9">GrpM-11</strain>
    </source>
</reference>
<dbReference type="Gene3D" id="3.40.720.10">
    <property type="entry name" value="Alkaline Phosphatase, subunit A"/>
    <property type="match status" value="1"/>
</dbReference>
<name>A0A842I222_9SPHN</name>
<feature type="binding site" evidence="6">
    <location>
        <begin position="166"/>
        <end position="168"/>
    </location>
    <ligand>
        <name>substrate</name>
    </ligand>
</feature>
<organism evidence="8 9">
    <name type="scientific">Parasphingopyxis marina</name>
    <dbReference type="NCBI Taxonomy" id="2761622"/>
    <lineage>
        <taxon>Bacteria</taxon>
        <taxon>Pseudomonadati</taxon>
        <taxon>Pseudomonadota</taxon>
        <taxon>Alphaproteobacteria</taxon>
        <taxon>Sphingomonadales</taxon>
        <taxon>Sphingomonadaceae</taxon>
        <taxon>Parasphingopyxis</taxon>
    </lineage>
</organism>
<keyword evidence="3 7" id="KW-0732">Signal</keyword>
<dbReference type="GO" id="GO:0046872">
    <property type="term" value="F:metal ion binding"/>
    <property type="evidence" value="ECO:0007669"/>
    <property type="project" value="UniProtKB-KW"/>
</dbReference>
<feature type="chain" id="PRO_5032753387" description="Alkaline phosphatase" evidence="7">
    <location>
        <begin position="22"/>
        <end position="557"/>
    </location>
</feature>
<evidence type="ECO:0000256" key="6">
    <source>
        <dbReference type="PIRSR" id="PIRSR031924-51"/>
    </source>
</evidence>
<dbReference type="SUPFAM" id="SSF53649">
    <property type="entry name" value="Alkaline phosphatase-like"/>
    <property type="match status" value="1"/>
</dbReference>
<dbReference type="CDD" id="cd16016">
    <property type="entry name" value="AP-SPAP"/>
    <property type="match status" value="1"/>
</dbReference>
<proteinExistence type="predicted"/>
<evidence type="ECO:0000256" key="4">
    <source>
        <dbReference type="PIRNR" id="PIRNR031924"/>
    </source>
</evidence>
<sequence>MKFAAIAALVTAAAALSPAMGQEQTAAEAGADTAPPRLVVAISVDQLSADIFAQHRQDFTGGFARLLSGVVFPSGYQAHAATETCPGHSTILTGNHPAHTGIIANHWFDMNLERDEPSMYCAEDTSVPGSTAEEYTVSPRTLLVPTLGDLMKAANPASRVVAVAGKDRSAVMMGGHDADQMFWPGESGFTTFADREAPASLAEINAMVATAATSDRQPLPMPEACTAYYRAIPAGDNQSVGTHLFARGPGGGRAILTTPEGDVLTLNLAADLVSEMELGQGEATDLLAISLASTDYIGHAYGTEGAEMCVQLMALDAMLGDFFARLDARGIDYVAVLTADHGGLDLPERQQIQGAPDATRLLPGFETLNERLAAETGLEAPLLRFSGPFGDFYVDRSVPEERRAEVRDRAIAMISAHPQVHRVFAREEIAAQPMPSGPPESWSTLDRLRASFNPERSGDFLVVLNPRVTPSPVALPGRYVATHGSVWDYDRRVPILFWWPGAAHFEQPLGVMTVDIMPTLASLIDLDVSQASIDGHCLDLMPGAETNCPAVPAPSSP</sequence>
<dbReference type="InterPro" id="IPR002591">
    <property type="entry name" value="Phosphodiest/P_Trfase"/>
</dbReference>
<feature type="binding site" evidence="6">
    <location>
        <position position="105"/>
    </location>
    <ligand>
        <name>substrate</name>
    </ligand>
</feature>
<evidence type="ECO:0000256" key="2">
    <source>
        <dbReference type="ARBA" id="ARBA00022723"/>
    </source>
</evidence>